<dbReference type="EMBL" id="JAMPKK010000027">
    <property type="protein sequence ID" value="MEP0865509.1"/>
    <property type="molecule type" value="Genomic_DNA"/>
</dbReference>
<evidence type="ECO:0000256" key="1">
    <source>
        <dbReference type="SAM" id="Phobius"/>
    </source>
</evidence>
<keyword evidence="1" id="KW-1133">Transmembrane helix</keyword>
<evidence type="ECO:0008006" key="4">
    <source>
        <dbReference type="Google" id="ProtNLM"/>
    </source>
</evidence>
<dbReference type="Proteomes" id="UP001442494">
    <property type="component" value="Unassembled WGS sequence"/>
</dbReference>
<reference evidence="2 3" key="1">
    <citation type="submission" date="2022-04" db="EMBL/GenBank/DDBJ databases">
        <title>Positive selection, recombination, and allopatry shape intraspecific diversity of widespread and dominant cyanobacteria.</title>
        <authorList>
            <person name="Wei J."/>
            <person name="Shu W."/>
            <person name="Hu C."/>
        </authorList>
    </citation>
    <scope>NUCLEOTIDE SEQUENCE [LARGE SCALE GENOMIC DNA]</scope>
    <source>
        <strain evidence="2 3">GB2-A5</strain>
    </source>
</reference>
<sequence>MKVVQQTFTLLTLRERPVGVWILSGFTAVVGLLIFISSNPPVDFFGLFCIACANFMIFGSPVKTCLFDKNINRVTFKQKGWLGTQIISYSLDKVTSVQVEKSNLIWIHFYRLTLRFVSGRRFYLTPIPSTDLKLQQSLADYIQKFLD</sequence>
<name>A0ABV0JQY4_9CYAN</name>
<organism evidence="2 3">
    <name type="scientific">Funiculus sociatus GB2-A5</name>
    <dbReference type="NCBI Taxonomy" id="2933946"/>
    <lineage>
        <taxon>Bacteria</taxon>
        <taxon>Bacillati</taxon>
        <taxon>Cyanobacteriota</taxon>
        <taxon>Cyanophyceae</taxon>
        <taxon>Coleofasciculales</taxon>
        <taxon>Coleofasciculaceae</taxon>
        <taxon>Funiculus</taxon>
    </lineage>
</organism>
<evidence type="ECO:0000313" key="2">
    <source>
        <dbReference type="EMBL" id="MEP0865509.1"/>
    </source>
</evidence>
<comment type="caution">
    <text evidence="2">The sequence shown here is derived from an EMBL/GenBank/DDBJ whole genome shotgun (WGS) entry which is preliminary data.</text>
</comment>
<gene>
    <name evidence="2" type="ORF">NDI37_13640</name>
</gene>
<protein>
    <recommendedName>
        <fullName evidence="4">Photosystem I assembly protein Ycf4</fullName>
    </recommendedName>
</protein>
<accession>A0ABV0JQY4</accession>
<feature type="transmembrane region" description="Helical" evidence="1">
    <location>
        <begin position="20"/>
        <end position="38"/>
    </location>
</feature>
<keyword evidence="1" id="KW-0812">Transmembrane</keyword>
<evidence type="ECO:0000313" key="3">
    <source>
        <dbReference type="Proteomes" id="UP001442494"/>
    </source>
</evidence>
<keyword evidence="1" id="KW-0472">Membrane</keyword>
<keyword evidence="3" id="KW-1185">Reference proteome</keyword>
<proteinExistence type="predicted"/>
<feature type="transmembrane region" description="Helical" evidence="1">
    <location>
        <begin position="44"/>
        <end position="67"/>
    </location>
</feature>